<dbReference type="EMBL" id="HBFR01002100">
    <property type="protein sequence ID" value="CAD8874194.1"/>
    <property type="molecule type" value="Transcribed_RNA"/>
</dbReference>
<feature type="chain" id="PRO_5036192214" evidence="1">
    <location>
        <begin position="28"/>
        <end position="749"/>
    </location>
</feature>
<dbReference type="AlphaFoldDB" id="A0A6U5DFP1"/>
<feature type="signal peptide" evidence="1">
    <location>
        <begin position="1"/>
        <end position="27"/>
    </location>
</feature>
<organism evidence="2">
    <name type="scientific">Corethron hystrix</name>
    <dbReference type="NCBI Taxonomy" id="216773"/>
    <lineage>
        <taxon>Eukaryota</taxon>
        <taxon>Sar</taxon>
        <taxon>Stramenopiles</taxon>
        <taxon>Ochrophyta</taxon>
        <taxon>Bacillariophyta</taxon>
        <taxon>Coscinodiscophyceae</taxon>
        <taxon>Corethrophycidae</taxon>
        <taxon>Corethrales</taxon>
        <taxon>Corethraceae</taxon>
        <taxon>Corethron</taxon>
    </lineage>
</organism>
<evidence type="ECO:0000313" key="2">
    <source>
        <dbReference type="EMBL" id="CAD8874192.1"/>
    </source>
</evidence>
<name>A0A6U5DFP1_9STRA</name>
<accession>A0A6U5DFP1</accession>
<protein>
    <submittedName>
        <fullName evidence="2">Uncharacterized protein</fullName>
    </submittedName>
</protein>
<evidence type="ECO:0000256" key="1">
    <source>
        <dbReference type="SAM" id="SignalP"/>
    </source>
</evidence>
<evidence type="ECO:0000313" key="3">
    <source>
        <dbReference type="EMBL" id="CAD8874194.1"/>
    </source>
</evidence>
<gene>
    <name evidence="2" type="ORF">CHYS00102_LOCUS1355</name>
    <name evidence="3" type="ORF">CHYS00102_LOCUS1357</name>
</gene>
<keyword evidence="1" id="KW-0732">Signal</keyword>
<reference evidence="2" key="1">
    <citation type="submission" date="2021-01" db="EMBL/GenBank/DDBJ databases">
        <authorList>
            <person name="Corre E."/>
            <person name="Pelletier E."/>
            <person name="Niang G."/>
            <person name="Scheremetjew M."/>
            <person name="Finn R."/>
            <person name="Kale V."/>
            <person name="Holt S."/>
            <person name="Cochrane G."/>
            <person name="Meng A."/>
            <person name="Brown T."/>
            <person name="Cohen L."/>
        </authorList>
    </citation>
    <scope>NUCLEOTIDE SEQUENCE</scope>
    <source>
        <strain evidence="2">308</strain>
    </source>
</reference>
<proteinExistence type="predicted"/>
<dbReference type="EMBL" id="HBFR01002097">
    <property type="protein sequence ID" value="CAD8874192.1"/>
    <property type="molecule type" value="Transcribed_RNA"/>
</dbReference>
<sequence length="749" mass="81897">MKSVEPSSMFSSIATALWVLSATSVGAELCVSGPISLTLKPKCSLAALREAYNKVFDDGLMRRPNCNNTLEEDLVELLGTSDLEIGAAKLCTYADPGDVVPFYDIAGMNGRYDSKFDKNYYDGGTSWNEEVETNLETGAPTNVLKYDAARVHSFYNGPAQYGTVEWPGQLSNFDLDTCDIHAAMCCWPSDRQAKDNNGNCATPYDTNCIDKDPADNTDLCATKLDVSPGSVTKGSDAGVSVHPGDNANGEGAVHCHGLAWSNDPNHVTSRYKANNLFYISMYDHLYQRGYVRSFPGAPMCACVEQMPVVTRSDCTQTDLKETYEISCNHEGAGTGCTAAITQIYVDFNACQGIRQNNDLSDYVARLHREGHLSTKQKGALKEILVENRNCPRAIERNLARAGVERGFNHDLFQEVLEFPETDTNQLVHGLCVQGASSVAAYATDTNVRYTQYQNFTSGMQAWGDRDYTLEGVENTVCAGGIFLQPNRHKDINRFTDIVVGAIPIDEHVTICGFVEYNRKRDGLWANQAEGTGYNIKVGLSSGLSWASKKSNANLPMTMLCRELPIQPSSAPSLSPSSVPSVSMVPTQTFSPTMSLPKTITVTLPASTTKQLVHGLCVKGAVGASASSSWAPLTYTAISPFQTGVLAWNDRQYTIQGVENTPCADGIFMKPNRHKSILRNTVITFEMQRDGSDYMDVCVFAEPAGARRNGGWFTSMVQEGFTNYGTEFTEFAWGGGRVTMQDWGMLCKKM</sequence>